<keyword evidence="4 7" id="KW-0812">Transmembrane</keyword>
<feature type="transmembrane region" description="Helical" evidence="7">
    <location>
        <begin position="80"/>
        <end position="101"/>
    </location>
</feature>
<evidence type="ECO:0000256" key="2">
    <source>
        <dbReference type="ARBA" id="ARBA00005262"/>
    </source>
</evidence>
<name>A0ABR6ZU64_9BURK</name>
<evidence type="ECO:0000313" key="9">
    <source>
        <dbReference type="Proteomes" id="UP000650424"/>
    </source>
</evidence>
<keyword evidence="6 7" id="KW-0472">Membrane</keyword>
<keyword evidence="3" id="KW-1003">Cell membrane</keyword>
<dbReference type="Pfam" id="PF02417">
    <property type="entry name" value="Chromate_transp"/>
    <property type="match status" value="1"/>
</dbReference>
<evidence type="ECO:0000256" key="7">
    <source>
        <dbReference type="SAM" id="Phobius"/>
    </source>
</evidence>
<organism evidence="8 9">
    <name type="scientific">Undibacterium hunanense</name>
    <dbReference type="NCBI Taxonomy" id="2762292"/>
    <lineage>
        <taxon>Bacteria</taxon>
        <taxon>Pseudomonadati</taxon>
        <taxon>Pseudomonadota</taxon>
        <taxon>Betaproteobacteria</taxon>
        <taxon>Burkholderiales</taxon>
        <taxon>Oxalobacteraceae</taxon>
        <taxon>Undibacterium</taxon>
    </lineage>
</organism>
<dbReference type="InterPro" id="IPR052518">
    <property type="entry name" value="CHR_Transporter"/>
</dbReference>
<proteinExistence type="inferred from homology"/>
<sequence>MDDQSPMLDLCLHLSLLSMMAVGGGLVMMAPDISHFVVTEKHWVTSAQFASAYAIAQAAPGPNLLFISLVGWLIAGWTGAIVTTLAVIIPSTLLTLSVISLKTSNLNTRLTAAVRDTFAPISIGFLLATACLFTQLDNASWRTDVITLLAAVIVLRSKLNPVILIAAGAIAGMLHIL</sequence>
<evidence type="ECO:0000256" key="6">
    <source>
        <dbReference type="ARBA" id="ARBA00023136"/>
    </source>
</evidence>
<evidence type="ECO:0000256" key="3">
    <source>
        <dbReference type="ARBA" id="ARBA00022475"/>
    </source>
</evidence>
<keyword evidence="5 7" id="KW-1133">Transmembrane helix</keyword>
<evidence type="ECO:0000256" key="4">
    <source>
        <dbReference type="ARBA" id="ARBA00022692"/>
    </source>
</evidence>
<dbReference type="InterPro" id="IPR003370">
    <property type="entry name" value="Chromate_transpt"/>
</dbReference>
<dbReference type="RefSeq" id="WP_186948368.1">
    <property type="nucleotide sequence ID" value="NZ_JACOGF010000008.1"/>
</dbReference>
<accession>A0ABR6ZU64</accession>
<comment type="similarity">
    <text evidence="2">Belongs to the chromate ion transporter (CHR) (TC 2.A.51) family.</text>
</comment>
<feature type="transmembrane region" description="Helical" evidence="7">
    <location>
        <begin position="148"/>
        <end position="174"/>
    </location>
</feature>
<protein>
    <submittedName>
        <fullName evidence="8">Chromate transporter</fullName>
    </submittedName>
</protein>
<dbReference type="PANTHER" id="PTHR43663">
    <property type="entry name" value="CHROMATE TRANSPORT PROTEIN-RELATED"/>
    <property type="match status" value="1"/>
</dbReference>
<keyword evidence="9" id="KW-1185">Reference proteome</keyword>
<evidence type="ECO:0000256" key="1">
    <source>
        <dbReference type="ARBA" id="ARBA00004651"/>
    </source>
</evidence>
<evidence type="ECO:0000313" key="8">
    <source>
        <dbReference type="EMBL" id="MBC3919103.1"/>
    </source>
</evidence>
<feature type="transmembrane region" description="Helical" evidence="7">
    <location>
        <begin position="12"/>
        <end position="31"/>
    </location>
</feature>
<gene>
    <name evidence="8" type="ORF">H8L32_16550</name>
</gene>
<comment type="subcellular location">
    <subcellularLocation>
        <location evidence="1">Cell membrane</location>
        <topology evidence="1">Multi-pass membrane protein</topology>
    </subcellularLocation>
</comment>
<evidence type="ECO:0000256" key="5">
    <source>
        <dbReference type="ARBA" id="ARBA00022989"/>
    </source>
</evidence>
<dbReference type="PANTHER" id="PTHR43663:SF1">
    <property type="entry name" value="CHROMATE TRANSPORTER"/>
    <property type="match status" value="1"/>
</dbReference>
<comment type="caution">
    <text evidence="8">The sequence shown here is derived from an EMBL/GenBank/DDBJ whole genome shotgun (WGS) entry which is preliminary data.</text>
</comment>
<dbReference type="EMBL" id="JACOGF010000008">
    <property type="protein sequence ID" value="MBC3919103.1"/>
    <property type="molecule type" value="Genomic_DNA"/>
</dbReference>
<dbReference type="Proteomes" id="UP000650424">
    <property type="component" value="Unassembled WGS sequence"/>
</dbReference>
<reference evidence="8 9" key="1">
    <citation type="submission" date="2020-08" db="EMBL/GenBank/DDBJ databases">
        <title>Novel species isolated from subtropical streams in China.</title>
        <authorList>
            <person name="Lu H."/>
        </authorList>
    </citation>
    <scope>NUCLEOTIDE SEQUENCE [LARGE SCALE GENOMIC DNA]</scope>
    <source>
        <strain evidence="8 9">CY18W</strain>
    </source>
</reference>
<feature type="transmembrane region" description="Helical" evidence="7">
    <location>
        <begin position="113"/>
        <end position="136"/>
    </location>
</feature>
<feature type="transmembrane region" description="Helical" evidence="7">
    <location>
        <begin position="52"/>
        <end position="74"/>
    </location>
</feature>